<comment type="caution">
    <text evidence="1">The sequence shown here is derived from an EMBL/GenBank/DDBJ whole genome shotgun (WGS) entry which is preliminary data.</text>
</comment>
<keyword evidence="2" id="KW-1185">Reference proteome</keyword>
<protein>
    <recommendedName>
        <fullName evidence="3">DUF1488 domain-containing protein</fullName>
    </recommendedName>
</protein>
<dbReference type="Proteomes" id="UP001169027">
    <property type="component" value="Unassembled WGS sequence"/>
</dbReference>
<organism evidence="1 2">
    <name type="scientific">Variovorax ginsengisoli</name>
    <dbReference type="NCBI Taxonomy" id="363844"/>
    <lineage>
        <taxon>Bacteria</taxon>
        <taxon>Pseudomonadati</taxon>
        <taxon>Pseudomonadota</taxon>
        <taxon>Betaproteobacteria</taxon>
        <taxon>Burkholderiales</taxon>
        <taxon>Comamonadaceae</taxon>
        <taxon>Variovorax</taxon>
    </lineage>
</organism>
<accession>A0ABT8SGC7</accession>
<proteinExistence type="predicted"/>
<evidence type="ECO:0000313" key="2">
    <source>
        <dbReference type="Proteomes" id="UP001169027"/>
    </source>
</evidence>
<name>A0ABT8SGC7_9BURK</name>
<evidence type="ECO:0008006" key="3">
    <source>
        <dbReference type="Google" id="ProtNLM"/>
    </source>
</evidence>
<evidence type="ECO:0000313" key="1">
    <source>
        <dbReference type="EMBL" id="MDO1537942.1"/>
    </source>
</evidence>
<reference evidence="1" key="1">
    <citation type="submission" date="2023-06" db="EMBL/GenBank/DDBJ databases">
        <authorList>
            <person name="Jiang Y."/>
            <person name="Liu Q."/>
        </authorList>
    </citation>
    <scope>NUCLEOTIDE SEQUENCE</scope>
    <source>
        <strain evidence="1">CGMCC 1.12090</strain>
    </source>
</reference>
<sequence length="106" mass="11783">MATPCEAVYCFDRATVRFAIYPEGLEGPRVLAEISEDALRDVFGARDGPDSLLETCQANFEAIERAAMELQRRRPEAPIELEIMDFSVPSTRHDFLSHRGSGVLPG</sequence>
<dbReference type="RefSeq" id="WP_301816355.1">
    <property type="nucleotide sequence ID" value="NZ_JAUJZH010000054.1"/>
</dbReference>
<gene>
    <name evidence="1" type="ORF">Q2T77_37520</name>
</gene>
<dbReference type="EMBL" id="JAUKVY010000054">
    <property type="protein sequence ID" value="MDO1537942.1"/>
    <property type="molecule type" value="Genomic_DNA"/>
</dbReference>